<dbReference type="InterPro" id="IPR001623">
    <property type="entry name" value="DnaJ_domain"/>
</dbReference>
<sequence length="184" mass="20125">MSVTTLSWAHTEWTPYEVLNVQPSAPISAIRAAFKRMALHTHPDKATVATSPATANGVESTAFSSSHVSFHIVKEASEILLDPYMRAAYDTARSQELTREVGAVSDTYSLLADFDRVLMDAGESERQCVHVYQRECRCGGVYEVALFPEAQAGCGKEEDAQLTYSAHTLKCECDSCSLVVEVVV</sequence>
<evidence type="ECO:0000313" key="3">
    <source>
        <dbReference type="EMBL" id="GET87865.1"/>
    </source>
</evidence>
<keyword evidence="1" id="KW-0862">Zinc</keyword>
<evidence type="ECO:0000259" key="2">
    <source>
        <dbReference type="PROSITE" id="PS50076"/>
    </source>
</evidence>
<dbReference type="InterPro" id="IPR036671">
    <property type="entry name" value="DPH_MB_sf"/>
</dbReference>
<reference evidence="3" key="1">
    <citation type="submission" date="2019-11" db="EMBL/GenBank/DDBJ databases">
        <title>Leishmania tarentolae CDS.</title>
        <authorList>
            <person name="Goto Y."/>
            <person name="Yamagishi J."/>
        </authorList>
    </citation>
    <scope>NUCLEOTIDE SEQUENCE [LARGE SCALE GENOMIC DNA]</scope>
    <source>
        <strain evidence="3">Parrot Tar II</strain>
    </source>
</reference>
<gene>
    <name evidence="3" type="ORF">LtaPh_1814600</name>
</gene>
<dbReference type="GO" id="GO:0001671">
    <property type="term" value="F:ATPase activator activity"/>
    <property type="evidence" value="ECO:0007669"/>
    <property type="project" value="TreeGrafter"/>
</dbReference>
<accession>A0A640KFK5</accession>
<evidence type="ECO:0000313" key="4">
    <source>
        <dbReference type="Proteomes" id="UP000419144"/>
    </source>
</evidence>
<name>A0A640KFK5_LEITA</name>
<dbReference type="SMART" id="SM00271">
    <property type="entry name" value="DnaJ"/>
    <property type="match status" value="1"/>
</dbReference>
<dbReference type="VEuPathDB" id="TriTrypDB:LtaPh_1814600"/>
<dbReference type="OrthoDB" id="10250354at2759"/>
<dbReference type="SUPFAM" id="SSF46565">
    <property type="entry name" value="Chaperone J-domain"/>
    <property type="match status" value="1"/>
</dbReference>
<dbReference type="PANTHER" id="PTHR45255">
    <property type="entry name" value="DNAJ HOMOLOG SUBFAMILY C MEMBER 24"/>
    <property type="match status" value="1"/>
</dbReference>
<proteinExistence type="predicted"/>
<dbReference type="GO" id="GO:0008198">
    <property type="term" value="F:ferrous iron binding"/>
    <property type="evidence" value="ECO:0007669"/>
    <property type="project" value="TreeGrafter"/>
</dbReference>
<dbReference type="AlphaFoldDB" id="A0A640KFK5"/>
<dbReference type="Proteomes" id="UP000419144">
    <property type="component" value="Unassembled WGS sequence"/>
</dbReference>
<evidence type="ECO:0000256" key="1">
    <source>
        <dbReference type="ARBA" id="ARBA00022833"/>
    </source>
</evidence>
<dbReference type="Gene3D" id="3.10.660.10">
    <property type="entry name" value="DPH Zinc finger"/>
    <property type="match status" value="1"/>
</dbReference>
<comment type="caution">
    <text evidence="3">The sequence shown here is derived from an EMBL/GenBank/DDBJ whole genome shotgun (WGS) entry which is preliminary data.</text>
</comment>
<dbReference type="EMBL" id="BLBS01000023">
    <property type="protein sequence ID" value="GET87865.1"/>
    <property type="molecule type" value="Genomic_DNA"/>
</dbReference>
<dbReference type="Gene3D" id="1.10.287.110">
    <property type="entry name" value="DnaJ domain"/>
    <property type="match status" value="1"/>
</dbReference>
<dbReference type="CDD" id="cd06257">
    <property type="entry name" value="DnaJ"/>
    <property type="match status" value="1"/>
</dbReference>
<feature type="domain" description="J" evidence="2">
    <location>
        <begin position="14"/>
        <end position="93"/>
    </location>
</feature>
<organism evidence="3 4">
    <name type="scientific">Leishmania tarentolae</name>
    <name type="common">Sauroleishmania tarentolae</name>
    <dbReference type="NCBI Taxonomy" id="5689"/>
    <lineage>
        <taxon>Eukaryota</taxon>
        <taxon>Discoba</taxon>
        <taxon>Euglenozoa</taxon>
        <taxon>Kinetoplastea</taxon>
        <taxon>Metakinetoplastina</taxon>
        <taxon>Trypanosomatida</taxon>
        <taxon>Trypanosomatidae</taxon>
        <taxon>Leishmaniinae</taxon>
        <taxon>Leishmania</taxon>
        <taxon>lizard Leishmania</taxon>
    </lineage>
</organism>
<dbReference type="InterPro" id="IPR036869">
    <property type="entry name" value="J_dom_sf"/>
</dbReference>
<dbReference type="PRINTS" id="PR00625">
    <property type="entry name" value="JDOMAIN"/>
</dbReference>
<dbReference type="PROSITE" id="PS50076">
    <property type="entry name" value="DNAJ_2"/>
    <property type="match status" value="1"/>
</dbReference>
<dbReference type="PANTHER" id="PTHR45255:SF1">
    <property type="entry name" value="DNAJ HOMOLOG SUBFAMILY C MEMBER 24"/>
    <property type="match status" value="1"/>
</dbReference>
<keyword evidence="4" id="KW-1185">Reference proteome</keyword>
<protein>
    <submittedName>
        <fullName evidence="3">Chaperone protein DNAJ, putative</fullName>
    </submittedName>
</protein>
<dbReference type="Pfam" id="PF00226">
    <property type="entry name" value="DnaJ"/>
    <property type="match status" value="1"/>
</dbReference>